<dbReference type="SMART" id="SM00028">
    <property type="entry name" value="TPR"/>
    <property type="match status" value="2"/>
</dbReference>
<dbReference type="Gene3D" id="1.25.40.10">
    <property type="entry name" value="Tetratricopeptide repeat domain"/>
    <property type="match status" value="1"/>
</dbReference>
<accession>A0ABN9VEL5</accession>
<name>A0ABN9VEL5_9DINO</name>
<dbReference type="EC" id="5.2.1.8" evidence="2"/>
<evidence type="ECO:0000256" key="5">
    <source>
        <dbReference type="PROSITE-ProRule" id="PRU00339"/>
    </source>
</evidence>
<keyword evidence="3" id="KW-0697">Rotamase</keyword>
<dbReference type="InterPro" id="IPR011990">
    <property type="entry name" value="TPR-like_helical_dom_sf"/>
</dbReference>
<organism evidence="6 7">
    <name type="scientific">Prorocentrum cordatum</name>
    <dbReference type="NCBI Taxonomy" id="2364126"/>
    <lineage>
        <taxon>Eukaryota</taxon>
        <taxon>Sar</taxon>
        <taxon>Alveolata</taxon>
        <taxon>Dinophyceae</taxon>
        <taxon>Prorocentrales</taxon>
        <taxon>Prorocentraceae</taxon>
        <taxon>Prorocentrum</taxon>
    </lineage>
</organism>
<dbReference type="SUPFAM" id="SSF48452">
    <property type="entry name" value="TPR-like"/>
    <property type="match status" value="1"/>
</dbReference>
<dbReference type="EMBL" id="CAUYUJ010017071">
    <property type="protein sequence ID" value="CAK0871450.1"/>
    <property type="molecule type" value="Genomic_DNA"/>
</dbReference>
<keyword evidence="5" id="KW-0802">TPR repeat</keyword>
<reference evidence="6" key="1">
    <citation type="submission" date="2023-10" db="EMBL/GenBank/DDBJ databases">
        <authorList>
            <person name="Chen Y."/>
            <person name="Shah S."/>
            <person name="Dougan E. K."/>
            <person name="Thang M."/>
            <person name="Chan C."/>
        </authorList>
    </citation>
    <scope>NUCLEOTIDE SEQUENCE [LARGE SCALE GENOMIC DNA]</scope>
</reference>
<dbReference type="Proteomes" id="UP001189429">
    <property type="component" value="Unassembled WGS sequence"/>
</dbReference>
<keyword evidence="4" id="KW-0413">Isomerase</keyword>
<sequence length="124" mass="13615">MGPLAPVDQGGPAGILDKNLYKDKPDQLKEVHDMEITVCNNMAQGSLKTGDWTKAVEYADMALRIEPNNAKALWRKASAQKALLGYPEAMATLEKLLQVEPANAAARALLAEVRQLNEKSNRRD</sequence>
<dbReference type="InterPro" id="IPR050754">
    <property type="entry name" value="FKBP4/5/8-like"/>
</dbReference>
<dbReference type="InterPro" id="IPR019734">
    <property type="entry name" value="TPR_rpt"/>
</dbReference>
<evidence type="ECO:0000256" key="2">
    <source>
        <dbReference type="ARBA" id="ARBA00013194"/>
    </source>
</evidence>
<dbReference type="Pfam" id="PF14559">
    <property type="entry name" value="TPR_19"/>
    <property type="match status" value="1"/>
</dbReference>
<comment type="catalytic activity">
    <reaction evidence="1">
        <text>[protein]-peptidylproline (omega=180) = [protein]-peptidylproline (omega=0)</text>
        <dbReference type="Rhea" id="RHEA:16237"/>
        <dbReference type="Rhea" id="RHEA-COMP:10747"/>
        <dbReference type="Rhea" id="RHEA-COMP:10748"/>
        <dbReference type="ChEBI" id="CHEBI:83833"/>
        <dbReference type="ChEBI" id="CHEBI:83834"/>
        <dbReference type="EC" id="5.2.1.8"/>
    </reaction>
</comment>
<dbReference type="PROSITE" id="PS50005">
    <property type="entry name" value="TPR"/>
    <property type="match status" value="1"/>
</dbReference>
<evidence type="ECO:0000313" key="7">
    <source>
        <dbReference type="Proteomes" id="UP001189429"/>
    </source>
</evidence>
<evidence type="ECO:0000313" key="6">
    <source>
        <dbReference type="EMBL" id="CAK0871450.1"/>
    </source>
</evidence>
<evidence type="ECO:0000256" key="3">
    <source>
        <dbReference type="ARBA" id="ARBA00023110"/>
    </source>
</evidence>
<keyword evidence="7" id="KW-1185">Reference proteome</keyword>
<evidence type="ECO:0000256" key="4">
    <source>
        <dbReference type="ARBA" id="ARBA00023235"/>
    </source>
</evidence>
<dbReference type="PANTHER" id="PTHR46512:SF9">
    <property type="entry name" value="PEPTIDYLPROLYL ISOMERASE"/>
    <property type="match status" value="1"/>
</dbReference>
<gene>
    <name evidence="6" type="ORF">PCOR1329_LOCUS57282</name>
</gene>
<proteinExistence type="predicted"/>
<evidence type="ECO:0000256" key="1">
    <source>
        <dbReference type="ARBA" id="ARBA00000971"/>
    </source>
</evidence>
<dbReference type="PANTHER" id="PTHR46512">
    <property type="entry name" value="PEPTIDYLPROLYL ISOMERASE"/>
    <property type="match status" value="1"/>
</dbReference>
<feature type="repeat" description="TPR" evidence="5">
    <location>
        <begin position="36"/>
        <end position="69"/>
    </location>
</feature>
<comment type="caution">
    <text evidence="6">The sequence shown here is derived from an EMBL/GenBank/DDBJ whole genome shotgun (WGS) entry which is preliminary data.</text>
</comment>
<protein>
    <recommendedName>
        <fullName evidence="2">peptidylprolyl isomerase</fullName>
        <ecNumber evidence="2">5.2.1.8</ecNumber>
    </recommendedName>
</protein>